<evidence type="ECO:0000259" key="19">
    <source>
        <dbReference type="Pfam" id="PF00485"/>
    </source>
</evidence>
<feature type="domain" description="Phosphoribulokinase/uridine kinase" evidence="19">
    <location>
        <begin position="101"/>
        <end position="287"/>
    </location>
</feature>
<evidence type="ECO:0000256" key="3">
    <source>
        <dbReference type="ARBA" id="ARBA00004690"/>
    </source>
</evidence>
<evidence type="ECO:0000256" key="5">
    <source>
        <dbReference type="ARBA" id="ARBA00022490"/>
    </source>
</evidence>
<protein>
    <recommendedName>
        <fullName evidence="17">Uridine-cytidine kinase</fullName>
        <ecNumber evidence="17">2.7.1.48</ecNumber>
    </recommendedName>
</protein>
<dbReference type="InterPro" id="IPR029057">
    <property type="entry name" value="PRTase-like"/>
</dbReference>
<dbReference type="SUPFAM" id="SSF52540">
    <property type="entry name" value="P-loop containing nucleoside triphosphate hydrolases"/>
    <property type="match status" value="1"/>
</dbReference>
<comment type="subcellular location">
    <subcellularLocation>
        <location evidence="2">Cytoplasm</location>
    </subcellularLocation>
    <subcellularLocation>
        <location evidence="1">Nucleus</location>
    </subcellularLocation>
</comment>
<keyword evidence="10 17" id="KW-0067">ATP-binding</keyword>
<dbReference type="RefSeq" id="XP_010834944.1">
    <property type="nucleotide sequence ID" value="XM_010836642.1"/>
</dbReference>
<dbReference type="GO" id="GO:0044211">
    <property type="term" value="P:CTP salvage"/>
    <property type="evidence" value="ECO:0007669"/>
    <property type="project" value="UniProtKB-UniPathway"/>
</dbReference>
<organism evidence="21 22">
    <name type="scientific">Bison bison bison</name>
    <name type="common">North American plains bison</name>
    <dbReference type="NCBI Taxonomy" id="43346"/>
    <lineage>
        <taxon>Eukaryota</taxon>
        <taxon>Metazoa</taxon>
        <taxon>Chordata</taxon>
        <taxon>Craniata</taxon>
        <taxon>Vertebrata</taxon>
        <taxon>Euteleostomi</taxon>
        <taxon>Mammalia</taxon>
        <taxon>Eutheria</taxon>
        <taxon>Laurasiatheria</taxon>
        <taxon>Artiodactyla</taxon>
        <taxon>Ruminantia</taxon>
        <taxon>Pecora</taxon>
        <taxon>Bovidae</taxon>
        <taxon>Bovinae</taxon>
        <taxon>Bison</taxon>
    </lineage>
</organism>
<evidence type="ECO:0000256" key="2">
    <source>
        <dbReference type="ARBA" id="ARBA00004496"/>
    </source>
</evidence>
<evidence type="ECO:0000256" key="11">
    <source>
        <dbReference type="ARBA" id="ARBA00022843"/>
    </source>
</evidence>
<dbReference type="InterPro" id="IPR006083">
    <property type="entry name" value="PRK/URK"/>
</dbReference>
<evidence type="ECO:0000256" key="13">
    <source>
        <dbReference type="ARBA" id="ARBA00047436"/>
    </source>
</evidence>
<sequence>MAAPPASADAPRPAPPPLAAGDGPDRPEGKTETTCEDRSNAESLDRLLPPVGAGRSPRKRTTSQCKSEPPLLRTSKRTIYTAGRPPWYNEHGTQSKEAFAIGLGGGSASGKTTVARMIIEALDVPWVVLLSMDSFYKVLTRQQQEQAAHNNFNFDHPDAFDFDLIISTLKKLKQGKSVKVPIYDFTTHSRKKDWKTLYGANVIIFEGIMAFADKTLLELLDMKIFVDTDSDIRLVRRLRRDISERGRDIEGVIKQYNKFVKPAFDQYIQPTMRVADIVVPRGSGNTVAIDLIVQHVHSQLEEVSHSWPHSHTPQPYQPAPTATAQGYLSKQPHIYWPGAAGLPEGVWALQGRVQPIPSSPSGGVLEACEQSSRGPGSDIPPRGTEGVVWWPPHRFYLPLPASCSSPVQLVAAGTTVSPPLPSGHGGRASCPSLTWRMTATHRDRETSRDEFIFYSKRLMRLLIEHALSFLPFQDCVVQTPQGQDYAGKCYAGKQITGVSILRAGETMEPALRAVCKDVRIGTILIQTNQQTGEPELHYLRLPKDISDDHVILMDCTVSTGAAAMMAVRVLLDHDVPEDKIFLLSLLMAEMGVHSVAYAFPRVRIITTAVDKRVNDLFRIIPGIGNFGDRYFGTDAVPDGSDDEEGGSTG</sequence>
<keyword evidence="6" id="KW-0597">Phosphoprotein</keyword>
<dbReference type="UniPathway" id="UPA00574">
    <property type="reaction ID" value="UER00637"/>
</dbReference>
<evidence type="ECO:0000256" key="17">
    <source>
        <dbReference type="RuleBase" id="RU003825"/>
    </source>
</evidence>
<feature type="compositionally biased region" description="Low complexity" evidence="18">
    <location>
        <begin position="1"/>
        <end position="11"/>
    </location>
</feature>
<keyword evidence="5" id="KW-0963">Cytoplasm</keyword>
<evidence type="ECO:0000313" key="22">
    <source>
        <dbReference type="RefSeq" id="XP_010834944.1"/>
    </source>
</evidence>
<feature type="region of interest" description="Disordered" evidence="18">
    <location>
        <begin position="360"/>
        <end position="382"/>
    </location>
</feature>
<evidence type="ECO:0000259" key="20">
    <source>
        <dbReference type="Pfam" id="PF14681"/>
    </source>
</evidence>
<name>A0A6P3H727_BISBB</name>
<dbReference type="SUPFAM" id="SSF53271">
    <property type="entry name" value="PRTase-like"/>
    <property type="match status" value="1"/>
</dbReference>
<dbReference type="EC" id="2.7.1.48" evidence="17"/>
<dbReference type="InterPro" id="IPR000764">
    <property type="entry name" value="Uridine_kinase-like"/>
</dbReference>
<dbReference type="OrthoDB" id="10257085at2759"/>
<evidence type="ECO:0000256" key="16">
    <source>
        <dbReference type="ARBA" id="ARBA00065923"/>
    </source>
</evidence>
<dbReference type="CTD" id="54963"/>
<evidence type="ECO:0000256" key="7">
    <source>
        <dbReference type="ARBA" id="ARBA00022679"/>
    </source>
</evidence>
<dbReference type="CDD" id="cd02023">
    <property type="entry name" value="UMPK"/>
    <property type="match status" value="1"/>
</dbReference>
<dbReference type="CDD" id="cd06223">
    <property type="entry name" value="PRTases_typeI"/>
    <property type="match status" value="1"/>
</dbReference>
<dbReference type="Proteomes" id="UP000515208">
    <property type="component" value="Unplaced"/>
</dbReference>
<dbReference type="GO" id="GO:0044206">
    <property type="term" value="P:UMP salvage"/>
    <property type="evidence" value="ECO:0007669"/>
    <property type="project" value="UniProtKB-UniPathway"/>
</dbReference>
<evidence type="ECO:0000256" key="18">
    <source>
        <dbReference type="SAM" id="MobiDB-lite"/>
    </source>
</evidence>
<comment type="pathway">
    <text evidence="17">Pyrimidine metabolism; CTP biosynthesis via salvage pathway; CTP from cytidine: step 1/3.</text>
</comment>
<comment type="catalytic activity">
    <reaction evidence="13 17">
        <text>cytidine + ATP = CMP + ADP + H(+)</text>
        <dbReference type="Rhea" id="RHEA:24674"/>
        <dbReference type="ChEBI" id="CHEBI:15378"/>
        <dbReference type="ChEBI" id="CHEBI:17562"/>
        <dbReference type="ChEBI" id="CHEBI:30616"/>
        <dbReference type="ChEBI" id="CHEBI:60377"/>
        <dbReference type="ChEBI" id="CHEBI:456216"/>
        <dbReference type="EC" id="2.7.1.48"/>
    </reaction>
</comment>
<dbReference type="Gene3D" id="3.40.50.2020">
    <property type="match status" value="1"/>
</dbReference>
<dbReference type="Pfam" id="PF00485">
    <property type="entry name" value="PRK"/>
    <property type="match status" value="1"/>
</dbReference>
<accession>A0A6P3H727</accession>
<evidence type="ECO:0000256" key="14">
    <source>
        <dbReference type="ARBA" id="ARBA00048909"/>
    </source>
</evidence>
<evidence type="ECO:0000256" key="10">
    <source>
        <dbReference type="ARBA" id="ARBA00022840"/>
    </source>
</evidence>
<evidence type="ECO:0000256" key="12">
    <source>
        <dbReference type="ARBA" id="ARBA00023242"/>
    </source>
</evidence>
<keyword evidence="12" id="KW-0539">Nucleus</keyword>
<evidence type="ECO:0000256" key="6">
    <source>
        <dbReference type="ARBA" id="ARBA00022553"/>
    </source>
</evidence>
<feature type="region of interest" description="Disordered" evidence="18">
    <location>
        <begin position="1"/>
        <end position="78"/>
    </location>
</feature>
<dbReference type="GO" id="GO:0005524">
    <property type="term" value="F:ATP binding"/>
    <property type="evidence" value="ECO:0007669"/>
    <property type="project" value="UniProtKB-KW"/>
</dbReference>
<proteinExistence type="inferred from homology"/>
<feature type="domain" description="Phosphoribosyltransferase" evidence="20">
    <location>
        <begin position="437"/>
        <end position="633"/>
    </location>
</feature>
<dbReference type="FunFam" id="3.40.50.300:FF:000200">
    <property type="entry name" value="Uridine-cytidine kinase"/>
    <property type="match status" value="1"/>
</dbReference>
<dbReference type="Gene3D" id="3.40.50.300">
    <property type="entry name" value="P-loop containing nucleotide triphosphate hydrolases"/>
    <property type="match status" value="1"/>
</dbReference>
<dbReference type="GO" id="GO:0005737">
    <property type="term" value="C:cytoplasm"/>
    <property type="evidence" value="ECO:0007669"/>
    <property type="project" value="UniProtKB-SubCell"/>
</dbReference>
<dbReference type="GeneID" id="104986189"/>
<evidence type="ECO:0000256" key="4">
    <source>
        <dbReference type="ARBA" id="ARBA00005408"/>
    </source>
</evidence>
<comment type="catalytic activity">
    <reaction evidence="14 17">
        <text>uridine + ATP = UMP + ADP + H(+)</text>
        <dbReference type="Rhea" id="RHEA:16825"/>
        <dbReference type="ChEBI" id="CHEBI:15378"/>
        <dbReference type="ChEBI" id="CHEBI:16704"/>
        <dbReference type="ChEBI" id="CHEBI:30616"/>
        <dbReference type="ChEBI" id="CHEBI:57865"/>
        <dbReference type="ChEBI" id="CHEBI:456216"/>
        <dbReference type="EC" id="2.7.1.48"/>
    </reaction>
</comment>
<dbReference type="NCBIfam" id="NF004018">
    <property type="entry name" value="PRK05480.1"/>
    <property type="match status" value="1"/>
</dbReference>
<keyword evidence="21" id="KW-1185">Reference proteome</keyword>
<comment type="pathway">
    <text evidence="3 17">Pyrimidine metabolism; UMP biosynthesis via salvage pathway; UMP from uridine: step 1/1.</text>
</comment>
<dbReference type="InterPro" id="IPR000836">
    <property type="entry name" value="PRTase_dom"/>
</dbReference>
<evidence type="ECO:0000256" key="1">
    <source>
        <dbReference type="ARBA" id="ARBA00004123"/>
    </source>
</evidence>
<evidence type="ECO:0000256" key="8">
    <source>
        <dbReference type="ARBA" id="ARBA00022741"/>
    </source>
</evidence>
<comment type="subunit">
    <text evidence="16">Interacts with RNF19B.</text>
</comment>
<keyword evidence="11" id="KW-0832">Ubl conjugation</keyword>
<dbReference type="GO" id="GO:0005634">
    <property type="term" value="C:nucleus"/>
    <property type="evidence" value="ECO:0007669"/>
    <property type="project" value="UniProtKB-SubCell"/>
</dbReference>
<dbReference type="Pfam" id="PF14681">
    <property type="entry name" value="UPRTase"/>
    <property type="match status" value="1"/>
</dbReference>
<dbReference type="AlphaFoldDB" id="A0A6P3H727"/>
<gene>
    <name evidence="22" type="primary">UCKL1</name>
</gene>
<keyword evidence="9 17" id="KW-0418">Kinase</keyword>
<dbReference type="GO" id="GO:0004849">
    <property type="term" value="F:uridine kinase activity"/>
    <property type="evidence" value="ECO:0007669"/>
    <property type="project" value="UniProtKB-EC"/>
</dbReference>
<dbReference type="KEGG" id="bbis:104986189"/>
<dbReference type="PRINTS" id="PR00988">
    <property type="entry name" value="URIDINKINASE"/>
</dbReference>
<dbReference type="NCBIfam" id="TIGR00235">
    <property type="entry name" value="udk"/>
    <property type="match status" value="1"/>
</dbReference>
<dbReference type="FunFam" id="3.40.50.2020:FF:000010">
    <property type="entry name" value="Uridine-cytidine kinase"/>
    <property type="match status" value="1"/>
</dbReference>
<evidence type="ECO:0000256" key="9">
    <source>
        <dbReference type="ARBA" id="ARBA00022777"/>
    </source>
</evidence>
<evidence type="ECO:0000313" key="21">
    <source>
        <dbReference type="Proteomes" id="UP000515208"/>
    </source>
</evidence>
<comment type="function">
    <text evidence="15">May contribute to UTP accumulation needed for blast transformation and proliferation.</text>
</comment>
<keyword evidence="8 17" id="KW-0547">Nucleotide-binding</keyword>
<dbReference type="InterPro" id="IPR027417">
    <property type="entry name" value="P-loop_NTPase"/>
</dbReference>
<dbReference type="PANTHER" id="PTHR10285">
    <property type="entry name" value="URIDINE KINASE"/>
    <property type="match status" value="1"/>
</dbReference>
<comment type="similarity">
    <text evidence="4 17">Belongs to the uridine kinase family.</text>
</comment>
<feature type="compositionally biased region" description="Basic and acidic residues" evidence="18">
    <location>
        <begin position="23"/>
        <end position="45"/>
    </location>
</feature>
<reference evidence="22" key="1">
    <citation type="submission" date="2025-08" db="UniProtKB">
        <authorList>
            <consortium name="RefSeq"/>
        </authorList>
    </citation>
    <scope>IDENTIFICATION</scope>
    <source>
        <tissue evidence="22">Blood</tissue>
    </source>
</reference>
<dbReference type="UniPathway" id="UPA00579">
    <property type="reaction ID" value="UER00640"/>
</dbReference>
<keyword evidence="7 17" id="KW-0808">Transferase</keyword>
<evidence type="ECO:0000256" key="15">
    <source>
        <dbReference type="ARBA" id="ARBA00056790"/>
    </source>
</evidence>